<comment type="similarity">
    <text evidence="2 9">Belongs to the gluconokinase GntK/GntV family.</text>
</comment>
<evidence type="ECO:0000256" key="3">
    <source>
        <dbReference type="ARBA" id="ARBA00012054"/>
    </source>
</evidence>
<protein>
    <recommendedName>
        <fullName evidence="3 9">Gluconokinase</fullName>
        <ecNumber evidence="3 9">2.7.1.12</ecNumber>
    </recommendedName>
</protein>
<evidence type="ECO:0000256" key="8">
    <source>
        <dbReference type="ARBA" id="ARBA00048090"/>
    </source>
</evidence>
<organism evidence="10 11">
    <name type="scientific">Demequina capsici</name>
    <dbReference type="NCBI Taxonomy" id="3075620"/>
    <lineage>
        <taxon>Bacteria</taxon>
        <taxon>Bacillati</taxon>
        <taxon>Actinomycetota</taxon>
        <taxon>Actinomycetes</taxon>
        <taxon>Micrococcales</taxon>
        <taxon>Demequinaceae</taxon>
        <taxon>Demequina</taxon>
    </lineage>
</organism>
<dbReference type="EC" id="2.7.1.12" evidence="3 9"/>
<keyword evidence="11" id="KW-1185">Reference proteome</keyword>
<evidence type="ECO:0000313" key="11">
    <source>
        <dbReference type="Proteomes" id="UP001304125"/>
    </source>
</evidence>
<dbReference type="EMBL" id="CP134879">
    <property type="protein sequence ID" value="WNM23922.1"/>
    <property type="molecule type" value="Genomic_DNA"/>
</dbReference>
<dbReference type="GO" id="GO:0005737">
    <property type="term" value="C:cytoplasm"/>
    <property type="evidence" value="ECO:0007669"/>
    <property type="project" value="TreeGrafter"/>
</dbReference>
<evidence type="ECO:0000313" key="10">
    <source>
        <dbReference type="EMBL" id="WNM23922.1"/>
    </source>
</evidence>
<dbReference type="CDD" id="cd02021">
    <property type="entry name" value="GntK"/>
    <property type="match status" value="1"/>
</dbReference>
<dbReference type="InterPro" id="IPR027417">
    <property type="entry name" value="P-loop_NTPase"/>
</dbReference>
<keyword evidence="6 9" id="KW-0418">Kinase</keyword>
<dbReference type="PANTHER" id="PTHR43442">
    <property type="entry name" value="GLUCONOKINASE-RELATED"/>
    <property type="match status" value="1"/>
</dbReference>
<evidence type="ECO:0000256" key="7">
    <source>
        <dbReference type="ARBA" id="ARBA00022840"/>
    </source>
</evidence>
<keyword evidence="4 9" id="KW-0808">Transferase</keyword>
<dbReference type="RefSeq" id="WP_313497211.1">
    <property type="nucleotide sequence ID" value="NZ_CP134879.1"/>
</dbReference>
<evidence type="ECO:0000256" key="1">
    <source>
        <dbReference type="ARBA" id="ARBA00004761"/>
    </source>
</evidence>
<dbReference type="Proteomes" id="UP001304125">
    <property type="component" value="Chromosome"/>
</dbReference>
<dbReference type="InterPro" id="IPR006001">
    <property type="entry name" value="Therm_gnt_kin"/>
</dbReference>
<dbReference type="GO" id="GO:0046316">
    <property type="term" value="F:gluconokinase activity"/>
    <property type="evidence" value="ECO:0007669"/>
    <property type="project" value="UniProtKB-EC"/>
</dbReference>
<evidence type="ECO:0000256" key="5">
    <source>
        <dbReference type="ARBA" id="ARBA00022741"/>
    </source>
</evidence>
<comment type="catalytic activity">
    <reaction evidence="8 9">
        <text>D-gluconate + ATP = 6-phospho-D-gluconate + ADP + H(+)</text>
        <dbReference type="Rhea" id="RHEA:19433"/>
        <dbReference type="ChEBI" id="CHEBI:15378"/>
        <dbReference type="ChEBI" id="CHEBI:18391"/>
        <dbReference type="ChEBI" id="CHEBI:30616"/>
        <dbReference type="ChEBI" id="CHEBI:58759"/>
        <dbReference type="ChEBI" id="CHEBI:456216"/>
        <dbReference type="EC" id="2.7.1.12"/>
    </reaction>
</comment>
<name>A0AA96J674_9MICO</name>
<dbReference type="PANTHER" id="PTHR43442:SF3">
    <property type="entry name" value="GLUCONOKINASE-RELATED"/>
    <property type="match status" value="1"/>
</dbReference>
<dbReference type="Gene3D" id="3.40.50.300">
    <property type="entry name" value="P-loop containing nucleotide triphosphate hydrolases"/>
    <property type="match status" value="1"/>
</dbReference>
<dbReference type="NCBIfam" id="TIGR01313">
    <property type="entry name" value="therm_gnt_kin"/>
    <property type="match status" value="1"/>
</dbReference>
<evidence type="ECO:0000256" key="6">
    <source>
        <dbReference type="ARBA" id="ARBA00022777"/>
    </source>
</evidence>
<keyword evidence="5 9" id="KW-0547">Nucleotide-binding</keyword>
<dbReference type="GO" id="GO:0005975">
    <property type="term" value="P:carbohydrate metabolic process"/>
    <property type="evidence" value="ECO:0007669"/>
    <property type="project" value="InterPro"/>
</dbReference>
<dbReference type="SUPFAM" id="SSF52540">
    <property type="entry name" value="P-loop containing nucleoside triphosphate hydrolases"/>
    <property type="match status" value="1"/>
</dbReference>
<evidence type="ECO:0000256" key="4">
    <source>
        <dbReference type="ARBA" id="ARBA00022679"/>
    </source>
</evidence>
<sequence>MRIVVMGVTGCGKSTVGARLAESLAVTFGDADDLHPEANVAKMSRGEPLADDDRWPWLDEVGAWLAARPDSVIACSALKRAYRDRLRAAAEGVFFIHLSAPFTAISARVEERTRATDHFAGVDLLVSQYAALEPLQGDEDGLTIDIAHAAPAQAVEYARQVVA</sequence>
<keyword evidence="7 9" id="KW-0067">ATP-binding</keyword>
<evidence type="ECO:0000256" key="2">
    <source>
        <dbReference type="ARBA" id="ARBA00008420"/>
    </source>
</evidence>
<dbReference type="InterPro" id="IPR031322">
    <property type="entry name" value="Shikimate/glucono_kinase"/>
</dbReference>
<gene>
    <name evidence="10" type="ORF">RN606_11220</name>
</gene>
<evidence type="ECO:0000256" key="9">
    <source>
        <dbReference type="RuleBase" id="RU363066"/>
    </source>
</evidence>
<accession>A0AA96J674</accession>
<dbReference type="Pfam" id="PF01202">
    <property type="entry name" value="SKI"/>
    <property type="match status" value="1"/>
</dbReference>
<comment type="pathway">
    <text evidence="1">Carbohydrate acid metabolism.</text>
</comment>
<dbReference type="AlphaFoldDB" id="A0AA96J674"/>
<reference evidence="10 11" key="1">
    <citation type="submission" date="2023-09" db="EMBL/GenBank/DDBJ databases">
        <title>Demequina sp. a novel bacteria isolated from Capsicum annuum.</title>
        <authorList>
            <person name="Humaira Z."/>
            <person name="Lee J."/>
            <person name="Cho D."/>
        </authorList>
    </citation>
    <scope>NUCLEOTIDE SEQUENCE [LARGE SCALE GENOMIC DNA]</scope>
    <source>
        <strain evidence="10 11">OYTSA14</strain>
    </source>
</reference>
<proteinExistence type="inferred from homology"/>
<dbReference type="GO" id="GO:0005524">
    <property type="term" value="F:ATP binding"/>
    <property type="evidence" value="ECO:0007669"/>
    <property type="project" value="UniProtKB-KW"/>
</dbReference>